<evidence type="ECO:0000313" key="2">
    <source>
        <dbReference type="EMBL" id="NOJ38426.1"/>
    </source>
</evidence>
<keyword evidence="3" id="KW-1185">Reference proteome</keyword>
<reference evidence="2 3" key="1">
    <citation type="submission" date="2020-03" db="EMBL/GenBank/DDBJ databases">
        <title>Bradyrhizobium diversity isolated from nodules of Indigofera sp.</title>
        <authorList>
            <person name="Klepa M."/>
            <person name="Helene L."/>
            <person name="Hungria M."/>
        </authorList>
    </citation>
    <scope>NUCLEOTIDE SEQUENCE [LARGE SCALE GENOMIC DNA]</scope>
    <source>
        <strain evidence="2 3">WSM 1791</strain>
    </source>
</reference>
<proteinExistence type="predicted"/>
<accession>A0A7Y4GML0</accession>
<dbReference type="AlphaFoldDB" id="A0A7Y4GML0"/>
<dbReference type="EMBL" id="JAAVLX010000001">
    <property type="protein sequence ID" value="NOJ38426.1"/>
    <property type="molecule type" value="Genomic_DNA"/>
</dbReference>
<feature type="domain" description="Co-chaperone DjlA N-terminal" evidence="1">
    <location>
        <begin position="27"/>
        <end position="129"/>
    </location>
</feature>
<name>A0A7Y4GML0_9BRAD</name>
<comment type="caution">
    <text evidence="2">The sequence shown here is derived from an EMBL/GenBank/DDBJ whole genome shotgun (WGS) entry which is preliminary data.</text>
</comment>
<dbReference type="Proteomes" id="UP000544122">
    <property type="component" value="Unassembled WGS sequence"/>
</dbReference>
<sequence length="152" mass="16932">MPSTEPRANIRHEIIDPTECDQQAAAALVTAAALVAIADRHVDTIEREEVVRYINDRQLVPTIATSCIDSLFDERTRRLEQLDFADFAIDVLRPVSGLSLAPDVIEIAERVAAADRYLHSHELQAIRLIRLVTMSLPKSKVMSCSRGSPRSE</sequence>
<evidence type="ECO:0000313" key="3">
    <source>
        <dbReference type="Proteomes" id="UP000544122"/>
    </source>
</evidence>
<organism evidence="2 3">
    <name type="scientific">Bradyrhizobium australiense</name>
    <dbReference type="NCBI Taxonomy" id="2721161"/>
    <lineage>
        <taxon>Bacteria</taxon>
        <taxon>Pseudomonadati</taxon>
        <taxon>Pseudomonadota</taxon>
        <taxon>Alphaproteobacteria</taxon>
        <taxon>Hyphomicrobiales</taxon>
        <taxon>Nitrobacteraceae</taxon>
        <taxon>Bradyrhizobium</taxon>
    </lineage>
</organism>
<dbReference type="InterPro" id="IPR007791">
    <property type="entry name" value="DjlA_N"/>
</dbReference>
<dbReference type="RefSeq" id="WP_171577714.1">
    <property type="nucleotide sequence ID" value="NZ_JAAVLX010000001.1"/>
</dbReference>
<dbReference type="InterPro" id="IPR029024">
    <property type="entry name" value="TerB-like"/>
</dbReference>
<dbReference type="Gene3D" id="1.10.3680.10">
    <property type="entry name" value="TerB-like"/>
    <property type="match status" value="1"/>
</dbReference>
<evidence type="ECO:0000259" key="1">
    <source>
        <dbReference type="Pfam" id="PF05099"/>
    </source>
</evidence>
<protein>
    <submittedName>
        <fullName evidence="2">TerB family tellurite resistance protein</fullName>
    </submittedName>
</protein>
<dbReference type="Pfam" id="PF05099">
    <property type="entry name" value="TerB"/>
    <property type="match status" value="1"/>
</dbReference>
<dbReference type="SUPFAM" id="SSF158682">
    <property type="entry name" value="TerB-like"/>
    <property type="match status" value="1"/>
</dbReference>
<gene>
    <name evidence="2" type="ORF">HCN58_02150</name>
</gene>